<feature type="region of interest" description="Disordered" evidence="1">
    <location>
        <begin position="33"/>
        <end position="69"/>
    </location>
</feature>
<name>A0A8J2YA03_9BACL</name>
<feature type="compositionally biased region" description="Low complexity" evidence="1">
    <location>
        <begin position="33"/>
        <end position="51"/>
    </location>
</feature>
<dbReference type="RefSeq" id="WP_188648959.1">
    <property type="nucleotide sequence ID" value="NZ_BMHQ01000016.1"/>
</dbReference>
<evidence type="ECO:0000256" key="1">
    <source>
        <dbReference type="SAM" id="MobiDB-lite"/>
    </source>
</evidence>
<sequence length="180" mass="20251">MNDRQKRFLWMYTPAAVILLAAWGAVVGVVSDDAPSEATSTPPSKAAAPAEESTEAQPPPAITEEDRKAAKQVALDFMQDYLTGAPLEQLQSHVTTGYYSQLEKEKQERPTVEKIQKIEATRVENWPLEQEGKVSWNVWVTVPRGKTGTYEVAYEVILAKTQDQWRVKAVTENEYPELRD</sequence>
<dbReference type="Proteomes" id="UP000625210">
    <property type="component" value="Unassembled WGS sequence"/>
</dbReference>
<accession>A0A8J2YA03</accession>
<keyword evidence="3" id="KW-1185">Reference proteome</keyword>
<proteinExistence type="predicted"/>
<evidence type="ECO:0000313" key="3">
    <source>
        <dbReference type="Proteomes" id="UP000625210"/>
    </source>
</evidence>
<gene>
    <name evidence="2" type="ORF">GCM10011571_32700</name>
</gene>
<reference evidence="2" key="2">
    <citation type="submission" date="2020-09" db="EMBL/GenBank/DDBJ databases">
        <authorList>
            <person name="Sun Q."/>
            <person name="Zhou Y."/>
        </authorList>
    </citation>
    <scope>NUCLEOTIDE SEQUENCE</scope>
    <source>
        <strain evidence="2">CGMCC 1.15179</strain>
    </source>
</reference>
<protein>
    <submittedName>
        <fullName evidence="2">Uncharacterized protein</fullName>
    </submittedName>
</protein>
<comment type="caution">
    <text evidence="2">The sequence shown here is derived from an EMBL/GenBank/DDBJ whole genome shotgun (WGS) entry which is preliminary data.</text>
</comment>
<evidence type="ECO:0000313" key="2">
    <source>
        <dbReference type="EMBL" id="GGE28037.1"/>
    </source>
</evidence>
<dbReference type="AlphaFoldDB" id="A0A8J2YA03"/>
<reference evidence="2" key="1">
    <citation type="journal article" date="2014" name="Int. J. Syst. Evol. Microbiol.">
        <title>Complete genome sequence of Corynebacterium casei LMG S-19264T (=DSM 44701T), isolated from a smear-ripened cheese.</title>
        <authorList>
            <consortium name="US DOE Joint Genome Institute (JGI-PGF)"/>
            <person name="Walter F."/>
            <person name="Albersmeier A."/>
            <person name="Kalinowski J."/>
            <person name="Ruckert C."/>
        </authorList>
    </citation>
    <scope>NUCLEOTIDE SEQUENCE</scope>
    <source>
        <strain evidence="2">CGMCC 1.15179</strain>
    </source>
</reference>
<organism evidence="2 3">
    <name type="scientific">Marinithermofilum abyssi</name>
    <dbReference type="NCBI Taxonomy" id="1571185"/>
    <lineage>
        <taxon>Bacteria</taxon>
        <taxon>Bacillati</taxon>
        <taxon>Bacillota</taxon>
        <taxon>Bacilli</taxon>
        <taxon>Bacillales</taxon>
        <taxon>Thermoactinomycetaceae</taxon>
        <taxon>Marinithermofilum</taxon>
    </lineage>
</organism>
<dbReference type="EMBL" id="BMHQ01000016">
    <property type="protein sequence ID" value="GGE28037.1"/>
    <property type="molecule type" value="Genomic_DNA"/>
</dbReference>